<comment type="caution">
    <text evidence="4">The sequence shown here is derived from an EMBL/GenBank/DDBJ whole genome shotgun (WGS) entry which is preliminary data.</text>
</comment>
<dbReference type="Proteomes" id="UP001229081">
    <property type="component" value="Unassembled WGS sequence"/>
</dbReference>
<evidence type="ECO:0000313" key="4">
    <source>
        <dbReference type="EMBL" id="MDP7738233.1"/>
    </source>
</evidence>
<evidence type="ECO:0008006" key="7">
    <source>
        <dbReference type="Google" id="ProtNLM"/>
    </source>
</evidence>
<keyword evidence="2" id="KW-0472">Membrane</keyword>
<protein>
    <recommendedName>
        <fullName evidence="7">Proline rich protein</fullName>
    </recommendedName>
</protein>
<reference evidence="4" key="3">
    <citation type="submission" date="2023-06" db="EMBL/GenBank/DDBJ databases">
        <title>Identification of two novel mycobacterium reveal diversities and complexities of Mycobacterium gordonae clade.</title>
        <authorList>
            <person name="Matsumoto Y."/>
            <person name="Nakamura S."/>
            <person name="Motooka D."/>
            <person name="Fukushima K."/>
        </authorList>
    </citation>
    <scope>NUCLEOTIDE SEQUENCE</scope>
    <source>
        <strain evidence="4">TY812</strain>
    </source>
</reference>
<feature type="compositionally biased region" description="Basic residues" evidence="1">
    <location>
        <begin position="67"/>
        <end position="78"/>
    </location>
</feature>
<sequence length="124" mass="12664">MSEISDTPTTRTSTAVAPPPPVERVEHRTPKVFKAAAWVAIVAGIVFIVSVIFFTGFRLGLAAGHGGGHRHHKHHPAMMHRSGFPTNGGAQQVGPGNGPGGPGGPAQVPSSVSPSVTPSPTPGR</sequence>
<name>A0A386UD45_9MYCO</name>
<evidence type="ECO:0000313" key="3">
    <source>
        <dbReference type="EMBL" id="GFG82017.1"/>
    </source>
</evidence>
<organism evidence="4 6">
    <name type="scientific">Mycobacterium paragordonae</name>
    <dbReference type="NCBI Taxonomy" id="1389713"/>
    <lineage>
        <taxon>Bacteria</taxon>
        <taxon>Bacillati</taxon>
        <taxon>Actinomycetota</taxon>
        <taxon>Actinomycetes</taxon>
        <taxon>Mycobacteriales</taxon>
        <taxon>Mycobacteriaceae</taxon>
        <taxon>Mycobacterium</taxon>
    </lineage>
</organism>
<gene>
    <name evidence="3" type="ORF">MPRG_52930</name>
    <name evidence="4" type="ORF">QXL92_26215</name>
</gene>
<dbReference type="EMBL" id="BLKX01000001">
    <property type="protein sequence ID" value="GFG82017.1"/>
    <property type="molecule type" value="Genomic_DNA"/>
</dbReference>
<dbReference type="EMBL" id="JAUFSA010000001">
    <property type="protein sequence ID" value="MDP7738233.1"/>
    <property type="molecule type" value="Genomic_DNA"/>
</dbReference>
<keyword evidence="5" id="KW-1185">Reference proteome</keyword>
<proteinExistence type="predicted"/>
<dbReference type="Proteomes" id="UP000465240">
    <property type="component" value="Unassembled WGS sequence"/>
</dbReference>
<feature type="compositionally biased region" description="Low complexity" evidence="1">
    <location>
        <begin position="105"/>
        <end position="116"/>
    </location>
</feature>
<feature type="region of interest" description="Disordered" evidence="1">
    <location>
        <begin position="1"/>
        <end position="26"/>
    </location>
</feature>
<keyword evidence="2" id="KW-1133">Transmembrane helix</keyword>
<evidence type="ECO:0000256" key="1">
    <source>
        <dbReference type="SAM" id="MobiDB-lite"/>
    </source>
</evidence>
<evidence type="ECO:0000313" key="5">
    <source>
        <dbReference type="Proteomes" id="UP000465240"/>
    </source>
</evidence>
<feature type="transmembrane region" description="Helical" evidence="2">
    <location>
        <begin position="35"/>
        <end position="61"/>
    </location>
</feature>
<accession>A0A386UD45</accession>
<reference evidence="3" key="2">
    <citation type="submission" date="2020-02" db="EMBL/GenBank/DDBJ databases">
        <authorList>
            <person name="Matsumoto Y."/>
            <person name="Kinjo T."/>
            <person name="Motooka D."/>
            <person name="Nabeya D."/>
            <person name="Jung N."/>
            <person name="Uechi K."/>
            <person name="Horii T."/>
            <person name="Iida T."/>
            <person name="Fujita J."/>
            <person name="Nakamura S."/>
        </authorList>
    </citation>
    <scope>NUCLEOTIDE SEQUENCE</scope>
    <source>
        <strain evidence="3">JCM 18565</strain>
    </source>
</reference>
<keyword evidence="2" id="KW-0812">Transmembrane</keyword>
<evidence type="ECO:0000313" key="6">
    <source>
        <dbReference type="Proteomes" id="UP001229081"/>
    </source>
</evidence>
<evidence type="ECO:0000256" key="2">
    <source>
        <dbReference type="SAM" id="Phobius"/>
    </source>
</evidence>
<dbReference type="AlphaFoldDB" id="A0A386UD45"/>
<feature type="region of interest" description="Disordered" evidence="1">
    <location>
        <begin position="63"/>
        <end position="124"/>
    </location>
</feature>
<feature type="compositionally biased region" description="Gly residues" evidence="1">
    <location>
        <begin position="95"/>
        <end position="104"/>
    </location>
</feature>
<reference evidence="3 5" key="1">
    <citation type="journal article" date="2019" name="Emerg. Microbes Infect.">
        <title>Comprehensive subspecies identification of 175 nontuberculous mycobacteria species based on 7547 genomic profiles.</title>
        <authorList>
            <person name="Matsumoto Y."/>
            <person name="Kinjo T."/>
            <person name="Motooka D."/>
            <person name="Nabeya D."/>
            <person name="Jung N."/>
            <person name="Uechi K."/>
            <person name="Horii T."/>
            <person name="Iida T."/>
            <person name="Fujita J."/>
            <person name="Nakamura S."/>
        </authorList>
    </citation>
    <scope>NUCLEOTIDE SEQUENCE [LARGE SCALE GENOMIC DNA]</scope>
    <source>
        <strain evidence="3 5">JCM 18565</strain>
    </source>
</reference>
<feature type="compositionally biased region" description="Polar residues" evidence="1">
    <location>
        <begin position="1"/>
        <end position="13"/>
    </location>
</feature>
<dbReference type="KEGG" id="mpag:C0J29_28820"/>